<accession>A0A6A6Q3Z7</accession>
<gene>
    <name evidence="10" type="ORF">BDY17DRAFT_246604</name>
</gene>
<comment type="cofactor">
    <cofactor evidence="1">
        <name>heme b</name>
        <dbReference type="ChEBI" id="CHEBI:60344"/>
    </cofactor>
</comment>
<feature type="domain" description="Heme haloperoxidase family profile" evidence="9">
    <location>
        <begin position="57"/>
        <end position="289"/>
    </location>
</feature>
<keyword evidence="5" id="KW-0560">Oxidoreductase</keyword>
<protein>
    <recommendedName>
        <fullName evidence="9">Heme haloperoxidase family profile domain-containing protein</fullName>
    </recommendedName>
</protein>
<dbReference type="EMBL" id="MU001632">
    <property type="protein sequence ID" value="KAF2486759.1"/>
    <property type="molecule type" value="Genomic_DNA"/>
</dbReference>
<dbReference type="PROSITE" id="PS51405">
    <property type="entry name" value="HEME_HALOPEROXIDASE"/>
    <property type="match status" value="1"/>
</dbReference>
<dbReference type="Gene3D" id="1.10.489.10">
    <property type="entry name" value="Chloroperoxidase-like"/>
    <property type="match status" value="1"/>
</dbReference>
<keyword evidence="8" id="KW-0732">Signal</keyword>
<dbReference type="Pfam" id="PF01328">
    <property type="entry name" value="Peroxidase_2"/>
    <property type="match status" value="1"/>
</dbReference>
<feature type="signal peptide" evidence="8">
    <location>
        <begin position="1"/>
        <end position="17"/>
    </location>
</feature>
<dbReference type="GeneID" id="54471738"/>
<name>A0A6A6Q3Z7_9PEZI</name>
<keyword evidence="11" id="KW-1185">Reference proteome</keyword>
<evidence type="ECO:0000256" key="2">
    <source>
        <dbReference type="ARBA" id="ARBA00022559"/>
    </source>
</evidence>
<evidence type="ECO:0000256" key="6">
    <source>
        <dbReference type="ARBA" id="ARBA00023004"/>
    </source>
</evidence>
<dbReference type="OrthoDB" id="407298at2759"/>
<evidence type="ECO:0000256" key="1">
    <source>
        <dbReference type="ARBA" id="ARBA00001970"/>
    </source>
</evidence>
<reference evidence="10" key="1">
    <citation type="journal article" date="2020" name="Stud. Mycol.">
        <title>101 Dothideomycetes genomes: a test case for predicting lifestyles and emergence of pathogens.</title>
        <authorList>
            <person name="Haridas S."/>
            <person name="Albert R."/>
            <person name="Binder M."/>
            <person name="Bloem J."/>
            <person name="Labutti K."/>
            <person name="Salamov A."/>
            <person name="Andreopoulos B."/>
            <person name="Baker S."/>
            <person name="Barry K."/>
            <person name="Bills G."/>
            <person name="Bluhm B."/>
            <person name="Cannon C."/>
            <person name="Castanera R."/>
            <person name="Culley D."/>
            <person name="Daum C."/>
            <person name="Ezra D."/>
            <person name="Gonzalez J."/>
            <person name="Henrissat B."/>
            <person name="Kuo A."/>
            <person name="Liang C."/>
            <person name="Lipzen A."/>
            <person name="Lutzoni F."/>
            <person name="Magnuson J."/>
            <person name="Mondo S."/>
            <person name="Nolan M."/>
            <person name="Ohm R."/>
            <person name="Pangilinan J."/>
            <person name="Park H.-J."/>
            <person name="Ramirez L."/>
            <person name="Alfaro M."/>
            <person name="Sun H."/>
            <person name="Tritt A."/>
            <person name="Yoshinaga Y."/>
            <person name="Zwiers L.-H."/>
            <person name="Turgeon B."/>
            <person name="Goodwin S."/>
            <person name="Spatafora J."/>
            <person name="Crous P."/>
            <person name="Grigoriev I."/>
        </authorList>
    </citation>
    <scope>NUCLEOTIDE SEQUENCE</scope>
    <source>
        <strain evidence="10">CBS 113389</strain>
    </source>
</reference>
<evidence type="ECO:0000256" key="5">
    <source>
        <dbReference type="ARBA" id="ARBA00023002"/>
    </source>
</evidence>
<evidence type="ECO:0000256" key="4">
    <source>
        <dbReference type="ARBA" id="ARBA00022723"/>
    </source>
</evidence>
<keyword evidence="2" id="KW-0575">Peroxidase</keyword>
<dbReference type="SUPFAM" id="SSF47571">
    <property type="entry name" value="Cloroperoxidase"/>
    <property type="match status" value="1"/>
</dbReference>
<dbReference type="AlphaFoldDB" id="A0A6A6Q3Z7"/>
<dbReference type="PANTHER" id="PTHR33577">
    <property type="entry name" value="STERIGMATOCYSTIN BIOSYNTHESIS PEROXIDASE STCC-RELATED"/>
    <property type="match status" value="1"/>
</dbReference>
<evidence type="ECO:0000313" key="11">
    <source>
        <dbReference type="Proteomes" id="UP000799767"/>
    </source>
</evidence>
<organism evidence="10 11">
    <name type="scientific">Neohortaea acidophila</name>
    <dbReference type="NCBI Taxonomy" id="245834"/>
    <lineage>
        <taxon>Eukaryota</taxon>
        <taxon>Fungi</taxon>
        <taxon>Dikarya</taxon>
        <taxon>Ascomycota</taxon>
        <taxon>Pezizomycotina</taxon>
        <taxon>Dothideomycetes</taxon>
        <taxon>Dothideomycetidae</taxon>
        <taxon>Mycosphaerellales</taxon>
        <taxon>Teratosphaeriaceae</taxon>
        <taxon>Neohortaea</taxon>
    </lineage>
</organism>
<proteinExistence type="inferred from homology"/>
<dbReference type="GO" id="GO:0004601">
    <property type="term" value="F:peroxidase activity"/>
    <property type="evidence" value="ECO:0007669"/>
    <property type="project" value="UniProtKB-KW"/>
</dbReference>
<dbReference type="PANTHER" id="PTHR33577:SF1">
    <property type="entry name" value="HEME HALOPEROXIDASE FAMILY PROFILE DOMAIN-CONTAINING PROTEIN"/>
    <property type="match status" value="1"/>
</dbReference>
<dbReference type="GO" id="GO:0046872">
    <property type="term" value="F:metal ion binding"/>
    <property type="evidence" value="ECO:0007669"/>
    <property type="project" value="UniProtKB-KW"/>
</dbReference>
<keyword evidence="6" id="KW-0408">Iron</keyword>
<evidence type="ECO:0000313" key="10">
    <source>
        <dbReference type="EMBL" id="KAF2486759.1"/>
    </source>
</evidence>
<evidence type="ECO:0000256" key="3">
    <source>
        <dbReference type="ARBA" id="ARBA00022617"/>
    </source>
</evidence>
<dbReference type="Proteomes" id="UP000799767">
    <property type="component" value="Unassembled WGS sequence"/>
</dbReference>
<evidence type="ECO:0000259" key="9">
    <source>
        <dbReference type="PROSITE" id="PS51405"/>
    </source>
</evidence>
<evidence type="ECO:0000256" key="7">
    <source>
        <dbReference type="ARBA" id="ARBA00025795"/>
    </source>
</evidence>
<keyword evidence="4" id="KW-0479">Metal-binding</keyword>
<feature type="chain" id="PRO_5025521549" description="Heme haloperoxidase family profile domain-containing protein" evidence="8">
    <location>
        <begin position="18"/>
        <end position="410"/>
    </location>
</feature>
<dbReference type="RefSeq" id="XP_033593328.1">
    <property type="nucleotide sequence ID" value="XM_033730736.1"/>
</dbReference>
<dbReference type="InterPro" id="IPR036851">
    <property type="entry name" value="Chloroperoxidase-like_sf"/>
</dbReference>
<sequence length="410" mass="43163">MTRLAVVAACLAGYAAAFPRLESHLLSRAAAPPQGAGALPVTPPPFDASAQLVSTSGQYAFVPPGPGDARGECPGLNAMANHGYLPHNGYATIAQFTEACQTVFGMGADLAAFLAVYGAVVDGDLTAWSIGGLPHTGIGGSHNDYEADSSPLHADLYQYGNLYTLPKSQASQLLNMQSDASTANYNLEVLREFRATRFQQSVSENPKFFYGPFTGMAVSQAAFTFIYRFMANKSSEAPEGILNQDVLKSFYALSGTNDDVSWSGCHNRIPDNWYKRNTVDAYTIPYFLTDVLYFSETFPQLNGVGCNNGSVNTYDTISVSTLTNGAYTAAEVAANPICFALEYAAADVPSLTGLPTAELGPLASVLSSATSELKCKPIAAINKGALEACPGFTLYGGPTAPVAKGAIQPS</sequence>
<evidence type="ECO:0000256" key="8">
    <source>
        <dbReference type="SAM" id="SignalP"/>
    </source>
</evidence>
<keyword evidence="3" id="KW-0349">Heme</keyword>
<dbReference type="InterPro" id="IPR000028">
    <property type="entry name" value="Chloroperoxidase"/>
</dbReference>
<comment type="similarity">
    <text evidence="7">Belongs to the chloroperoxidase family.</text>
</comment>